<accession>A0A7Y0LWQ7</accession>
<dbReference type="InterPro" id="IPR006059">
    <property type="entry name" value="SBP"/>
</dbReference>
<dbReference type="PANTHER" id="PTHR30222">
    <property type="entry name" value="SPERMIDINE/PUTRESCINE-BINDING PERIPLASMIC PROTEIN"/>
    <property type="match status" value="1"/>
</dbReference>
<dbReference type="SUPFAM" id="SSF53850">
    <property type="entry name" value="Periplasmic binding protein-like II"/>
    <property type="match status" value="1"/>
</dbReference>
<evidence type="ECO:0000256" key="3">
    <source>
        <dbReference type="ARBA" id="ARBA00022729"/>
    </source>
</evidence>
<dbReference type="PANTHER" id="PTHR30222:SF17">
    <property type="entry name" value="SPERMIDINE_PUTRESCINE-BINDING PERIPLASMIC PROTEIN"/>
    <property type="match status" value="1"/>
</dbReference>
<evidence type="ECO:0000256" key="1">
    <source>
        <dbReference type="ARBA" id="ARBA00004418"/>
    </source>
</evidence>
<evidence type="ECO:0000313" key="6">
    <source>
        <dbReference type="EMBL" id="NMR19568.1"/>
    </source>
</evidence>
<evidence type="ECO:0000256" key="2">
    <source>
        <dbReference type="ARBA" id="ARBA00022448"/>
    </source>
</evidence>
<dbReference type="Pfam" id="PF13416">
    <property type="entry name" value="SBP_bac_8"/>
    <property type="match status" value="1"/>
</dbReference>
<feature type="region of interest" description="Disordered" evidence="5">
    <location>
        <begin position="20"/>
        <end position="39"/>
    </location>
</feature>
<comment type="caution">
    <text evidence="6">The sequence shown here is derived from an EMBL/GenBank/DDBJ whole genome shotgun (WGS) entry which is preliminary data.</text>
</comment>
<protein>
    <submittedName>
        <fullName evidence="6">Spermidine/putrescine ABC transporter substrate-binding protein</fullName>
    </submittedName>
</protein>
<dbReference type="InterPro" id="IPR006311">
    <property type="entry name" value="TAT_signal"/>
</dbReference>
<dbReference type="InterPro" id="IPR001188">
    <property type="entry name" value="Sperm_putr-bd"/>
</dbReference>
<dbReference type="EMBL" id="JABCJJ010000005">
    <property type="protein sequence ID" value="NMR19568.1"/>
    <property type="molecule type" value="Genomic_DNA"/>
</dbReference>
<evidence type="ECO:0000256" key="4">
    <source>
        <dbReference type="ARBA" id="ARBA00022764"/>
    </source>
</evidence>
<sequence length="424" mass="46667">MTRRPDLPADPVIRALVQQARRERSQRERRFGPGDSGAVSRRSVLQLGAGMAGLAAVLTACGTGGGATGTSSSAVQGRDVSATDKSVYWANWTLYLDYDEETQTYPTLETFQEQTGITVYYAEDIDDNDTYFGKVQGQLARGQDIGQDIITLTDWMTARLIRLGYTQEFDRANIPNADNLLDGLKNVDFDPGRKNSLTWQSGFAGIAWANDRVPAGMRSVSDLWNPEYRGRVEVLSEMRDTVGLIMLEQGVDLAGAWGDDEFYAALAVLEEQITNGQIRQVKGNSYKEDLISGDAVAVIGWSGDITQINFENDDRWSFALPDAGGTIWSDNLMVPVGATHKRNAEELMNYYYDPAVAAQVAAWVNYICPVKGAQEAMAEIDPELVENPLIFPDDATLAKAHVFRTLTPEEETRYNGDFLTAIGA</sequence>
<keyword evidence="4" id="KW-0574">Periplasm</keyword>
<dbReference type="PRINTS" id="PR00909">
    <property type="entry name" value="SPERMDNBNDNG"/>
</dbReference>
<keyword evidence="3" id="KW-0732">Signal</keyword>
<dbReference type="GO" id="GO:0019808">
    <property type="term" value="F:polyamine binding"/>
    <property type="evidence" value="ECO:0007669"/>
    <property type="project" value="InterPro"/>
</dbReference>
<dbReference type="GO" id="GO:0015846">
    <property type="term" value="P:polyamine transport"/>
    <property type="evidence" value="ECO:0007669"/>
    <property type="project" value="InterPro"/>
</dbReference>
<dbReference type="PROSITE" id="PS51318">
    <property type="entry name" value="TAT"/>
    <property type="match status" value="1"/>
</dbReference>
<gene>
    <name evidence="6" type="ORF">HIR71_04905</name>
</gene>
<dbReference type="Gene3D" id="3.40.190.10">
    <property type="entry name" value="Periplasmic binding protein-like II"/>
    <property type="match status" value="2"/>
</dbReference>
<keyword evidence="7" id="KW-1185">Reference proteome</keyword>
<reference evidence="6 7" key="1">
    <citation type="submission" date="2020-04" db="EMBL/GenBank/DDBJ databases">
        <title>Sequencing and Assembly of C. fimi.</title>
        <authorList>
            <person name="Ramsey A.R."/>
        </authorList>
    </citation>
    <scope>NUCLEOTIDE SEQUENCE [LARGE SCALE GENOMIC DNA]</scope>
    <source>
        <strain evidence="6 7">SB</strain>
    </source>
</reference>
<name>A0A7Y0LWQ7_CELFI</name>
<comment type="subcellular location">
    <subcellularLocation>
        <location evidence="1">Periplasm</location>
    </subcellularLocation>
</comment>
<dbReference type="GO" id="GO:0042597">
    <property type="term" value="C:periplasmic space"/>
    <property type="evidence" value="ECO:0007669"/>
    <property type="project" value="UniProtKB-SubCell"/>
</dbReference>
<feature type="compositionally biased region" description="Basic and acidic residues" evidence="5">
    <location>
        <begin position="20"/>
        <end position="32"/>
    </location>
</feature>
<proteinExistence type="predicted"/>
<dbReference type="AlphaFoldDB" id="A0A7Y0LWQ7"/>
<dbReference type="CDD" id="cd13590">
    <property type="entry name" value="PBP2_PotD_PotF_like"/>
    <property type="match status" value="1"/>
</dbReference>
<evidence type="ECO:0000313" key="7">
    <source>
        <dbReference type="Proteomes" id="UP000562124"/>
    </source>
</evidence>
<dbReference type="RefSeq" id="WP_169323943.1">
    <property type="nucleotide sequence ID" value="NZ_JABCJJ010000005.1"/>
</dbReference>
<evidence type="ECO:0000256" key="5">
    <source>
        <dbReference type="SAM" id="MobiDB-lite"/>
    </source>
</evidence>
<dbReference type="Proteomes" id="UP000562124">
    <property type="component" value="Unassembled WGS sequence"/>
</dbReference>
<keyword evidence="2" id="KW-0813">Transport</keyword>
<organism evidence="6 7">
    <name type="scientific">Cellulomonas fimi</name>
    <dbReference type="NCBI Taxonomy" id="1708"/>
    <lineage>
        <taxon>Bacteria</taxon>
        <taxon>Bacillati</taxon>
        <taxon>Actinomycetota</taxon>
        <taxon>Actinomycetes</taxon>
        <taxon>Micrococcales</taxon>
        <taxon>Cellulomonadaceae</taxon>
        <taxon>Cellulomonas</taxon>
    </lineage>
</organism>